<evidence type="ECO:0000256" key="4">
    <source>
        <dbReference type="ARBA" id="ARBA00023180"/>
    </source>
</evidence>
<evidence type="ECO:0000313" key="6">
    <source>
        <dbReference type="EMBL" id="KAF5940053.1"/>
    </source>
</evidence>
<dbReference type="Pfam" id="PF00657">
    <property type="entry name" value="Lipase_GDSL"/>
    <property type="match status" value="1"/>
</dbReference>
<accession>A0A7J7GH20</accession>
<dbReference type="GO" id="GO:0016788">
    <property type="term" value="F:hydrolase activity, acting on ester bonds"/>
    <property type="evidence" value="ECO:0007669"/>
    <property type="project" value="InterPro"/>
</dbReference>
<dbReference type="InterPro" id="IPR036514">
    <property type="entry name" value="SGNH_hydro_sf"/>
</dbReference>
<dbReference type="PANTHER" id="PTHR22835">
    <property type="entry name" value="ZINC FINGER FYVE DOMAIN CONTAINING PROTEIN"/>
    <property type="match status" value="1"/>
</dbReference>
<dbReference type="Proteomes" id="UP000593564">
    <property type="component" value="Unassembled WGS sequence"/>
</dbReference>
<reference evidence="7" key="1">
    <citation type="journal article" date="2020" name="Nat. Commun.">
        <title>Genome assembly of wild tea tree DASZ reveals pedigree and selection history of tea varieties.</title>
        <authorList>
            <person name="Zhang W."/>
            <person name="Zhang Y."/>
            <person name="Qiu H."/>
            <person name="Guo Y."/>
            <person name="Wan H."/>
            <person name="Zhang X."/>
            <person name="Scossa F."/>
            <person name="Alseekh S."/>
            <person name="Zhang Q."/>
            <person name="Wang P."/>
            <person name="Xu L."/>
            <person name="Schmidt M.H."/>
            <person name="Jia X."/>
            <person name="Li D."/>
            <person name="Zhu A."/>
            <person name="Guo F."/>
            <person name="Chen W."/>
            <person name="Ni D."/>
            <person name="Usadel B."/>
            <person name="Fernie A.R."/>
            <person name="Wen W."/>
        </authorList>
    </citation>
    <scope>NUCLEOTIDE SEQUENCE [LARGE SCALE GENOMIC DNA]</scope>
    <source>
        <strain evidence="7">cv. G240</strain>
    </source>
</reference>
<keyword evidence="4" id="KW-0325">Glycoprotein</keyword>
<sequence>MDTTISIRRWKGPWTRRKTVEAATIGVTLLAAFWVFTATNHRTKLSLQLQGSNACPFPAIFNFGDSNSDTGCVSAVFGRLSPPNGRSFFGKPSGRYSDGRLIIDFMAEKLGLPYLNAYLDSVESNFRHGANFAASGSTIKPVPSMNPIHLSIQLSQFEQLKERTIELYNQAKRSYAQSSLPRPEDFSKALYTMDTGQNDLHAGLTSMKEEQVRTSIPSIIDHFASVVEKLYHQGARAFWIHNTGPIGCLPYFVVNYPPKPGNADQIGCVKSYNEVAQEFNKQLKDRMSQIRTKFQDALLIYVDIYSAKNSLISEAKEHGFVDPLGYCCGHHGDCWERTIVNGTEVNRDSCINPSEYISWDKIHYTEAANNWVSRRIMNGSLSDPQIPITEACHHSR</sequence>
<dbReference type="PANTHER" id="PTHR22835:SF514">
    <property type="entry name" value="GDSL-LIKE LIPASE_ACYLHYDROLASE SUPERFAMILY PROTEIN ISOFORM 1"/>
    <property type="match status" value="1"/>
</dbReference>
<dbReference type="AlphaFoldDB" id="A0A7J7GH20"/>
<keyword evidence="2" id="KW-0732">Signal</keyword>
<protein>
    <submittedName>
        <fullName evidence="6">Uncharacterized protein</fullName>
    </submittedName>
</protein>
<keyword evidence="5" id="KW-1133">Transmembrane helix</keyword>
<comment type="similarity">
    <text evidence="1">Belongs to the 'GDSL' lipolytic enzyme family.</text>
</comment>
<organism evidence="6 7">
    <name type="scientific">Camellia sinensis</name>
    <name type="common">Tea plant</name>
    <name type="synonym">Thea sinensis</name>
    <dbReference type="NCBI Taxonomy" id="4442"/>
    <lineage>
        <taxon>Eukaryota</taxon>
        <taxon>Viridiplantae</taxon>
        <taxon>Streptophyta</taxon>
        <taxon>Embryophyta</taxon>
        <taxon>Tracheophyta</taxon>
        <taxon>Spermatophyta</taxon>
        <taxon>Magnoliopsida</taxon>
        <taxon>eudicotyledons</taxon>
        <taxon>Gunneridae</taxon>
        <taxon>Pentapetalae</taxon>
        <taxon>asterids</taxon>
        <taxon>Ericales</taxon>
        <taxon>Theaceae</taxon>
        <taxon>Camellia</taxon>
    </lineage>
</organism>
<keyword evidence="3" id="KW-0378">Hydrolase</keyword>
<name>A0A7J7GH20_CAMSI</name>
<dbReference type="InterPro" id="IPR001087">
    <property type="entry name" value="GDSL"/>
</dbReference>
<proteinExistence type="inferred from homology"/>
<feature type="transmembrane region" description="Helical" evidence="5">
    <location>
        <begin position="20"/>
        <end position="37"/>
    </location>
</feature>
<evidence type="ECO:0000313" key="7">
    <source>
        <dbReference type="Proteomes" id="UP000593564"/>
    </source>
</evidence>
<comment type="caution">
    <text evidence="6">The sequence shown here is derived from an EMBL/GenBank/DDBJ whole genome shotgun (WGS) entry which is preliminary data.</text>
</comment>
<dbReference type="EMBL" id="JACBKZ010000010">
    <property type="protein sequence ID" value="KAF5940053.1"/>
    <property type="molecule type" value="Genomic_DNA"/>
</dbReference>
<reference evidence="6 7" key="2">
    <citation type="submission" date="2020-07" db="EMBL/GenBank/DDBJ databases">
        <title>Genome assembly of wild tea tree DASZ reveals pedigree and selection history of tea varieties.</title>
        <authorList>
            <person name="Zhang W."/>
        </authorList>
    </citation>
    <scope>NUCLEOTIDE SEQUENCE [LARGE SCALE GENOMIC DNA]</scope>
    <source>
        <strain evidence="7">cv. G240</strain>
        <tissue evidence="6">Leaf</tissue>
    </source>
</reference>
<dbReference type="Gene3D" id="3.40.50.1110">
    <property type="entry name" value="SGNH hydrolase"/>
    <property type="match status" value="1"/>
</dbReference>
<evidence type="ECO:0000256" key="5">
    <source>
        <dbReference type="SAM" id="Phobius"/>
    </source>
</evidence>
<keyword evidence="7" id="KW-1185">Reference proteome</keyword>
<dbReference type="SUPFAM" id="SSF52266">
    <property type="entry name" value="SGNH hydrolase"/>
    <property type="match status" value="1"/>
</dbReference>
<keyword evidence="5" id="KW-0472">Membrane</keyword>
<evidence type="ECO:0000256" key="3">
    <source>
        <dbReference type="ARBA" id="ARBA00022801"/>
    </source>
</evidence>
<dbReference type="InterPro" id="IPR035669">
    <property type="entry name" value="SGNH_plant_lipase-like"/>
</dbReference>
<keyword evidence="5" id="KW-0812">Transmembrane</keyword>
<evidence type="ECO:0000256" key="1">
    <source>
        <dbReference type="ARBA" id="ARBA00008668"/>
    </source>
</evidence>
<gene>
    <name evidence="6" type="ORF">HYC85_021220</name>
</gene>
<evidence type="ECO:0000256" key="2">
    <source>
        <dbReference type="ARBA" id="ARBA00022729"/>
    </source>
</evidence>
<dbReference type="CDD" id="cd01837">
    <property type="entry name" value="SGNH_plant_lipase_like"/>
    <property type="match status" value="1"/>
</dbReference>